<gene>
    <name evidence="2" type="ORF">GCM10009754_31070</name>
</gene>
<evidence type="ECO:0000313" key="3">
    <source>
        <dbReference type="Proteomes" id="UP001501116"/>
    </source>
</evidence>
<protein>
    <submittedName>
        <fullName evidence="2">Uncharacterized protein</fullName>
    </submittedName>
</protein>
<organism evidence="2 3">
    <name type="scientific">Amycolatopsis minnesotensis</name>
    <dbReference type="NCBI Taxonomy" id="337894"/>
    <lineage>
        <taxon>Bacteria</taxon>
        <taxon>Bacillati</taxon>
        <taxon>Actinomycetota</taxon>
        <taxon>Actinomycetes</taxon>
        <taxon>Pseudonocardiales</taxon>
        <taxon>Pseudonocardiaceae</taxon>
        <taxon>Amycolatopsis</taxon>
    </lineage>
</organism>
<dbReference type="EMBL" id="BAAANN010000011">
    <property type="protein sequence ID" value="GAA1958540.1"/>
    <property type="molecule type" value="Genomic_DNA"/>
</dbReference>
<reference evidence="3" key="1">
    <citation type="journal article" date="2019" name="Int. J. Syst. Evol. Microbiol.">
        <title>The Global Catalogue of Microorganisms (GCM) 10K type strain sequencing project: providing services to taxonomists for standard genome sequencing and annotation.</title>
        <authorList>
            <consortium name="The Broad Institute Genomics Platform"/>
            <consortium name="The Broad Institute Genome Sequencing Center for Infectious Disease"/>
            <person name="Wu L."/>
            <person name="Ma J."/>
        </authorList>
    </citation>
    <scope>NUCLEOTIDE SEQUENCE [LARGE SCALE GENOMIC DNA]</scope>
    <source>
        <strain evidence="3">JCM 14545</strain>
    </source>
</reference>
<comment type="caution">
    <text evidence="2">The sequence shown here is derived from an EMBL/GenBank/DDBJ whole genome shotgun (WGS) entry which is preliminary data.</text>
</comment>
<name>A0ABP5C967_9PSEU</name>
<keyword evidence="3" id="KW-1185">Reference proteome</keyword>
<evidence type="ECO:0000313" key="2">
    <source>
        <dbReference type="EMBL" id="GAA1958540.1"/>
    </source>
</evidence>
<accession>A0ABP5C967</accession>
<proteinExistence type="predicted"/>
<sequence>MVKADSPDQDSSFSTIHAASPAGESPSATASVFGRVGCERGRVRRERVLRGNVRRVQGGHPARVLGREEFRDGATHIAAGR</sequence>
<evidence type="ECO:0000256" key="1">
    <source>
        <dbReference type="SAM" id="MobiDB-lite"/>
    </source>
</evidence>
<feature type="region of interest" description="Disordered" evidence="1">
    <location>
        <begin position="1"/>
        <end position="30"/>
    </location>
</feature>
<dbReference type="Proteomes" id="UP001501116">
    <property type="component" value="Unassembled WGS sequence"/>
</dbReference>